<dbReference type="EMBL" id="BGZK01001688">
    <property type="protein sequence ID" value="GBP84571.1"/>
    <property type="molecule type" value="Genomic_DNA"/>
</dbReference>
<proteinExistence type="predicted"/>
<dbReference type="InterPro" id="IPR052709">
    <property type="entry name" value="Transposase-MT_Hybrid"/>
</dbReference>
<organism evidence="2 3">
    <name type="scientific">Eumeta variegata</name>
    <name type="common">Bagworm moth</name>
    <name type="synonym">Eumeta japonica</name>
    <dbReference type="NCBI Taxonomy" id="151549"/>
    <lineage>
        <taxon>Eukaryota</taxon>
        <taxon>Metazoa</taxon>
        <taxon>Ecdysozoa</taxon>
        <taxon>Arthropoda</taxon>
        <taxon>Hexapoda</taxon>
        <taxon>Insecta</taxon>
        <taxon>Pterygota</taxon>
        <taxon>Neoptera</taxon>
        <taxon>Endopterygota</taxon>
        <taxon>Lepidoptera</taxon>
        <taxon>Glossata</taxon>
        <taxon>Ditrysia</taxon>
        <taxon>Tineoidea</taxon>
        <taxon>Psychidae</taxon>
        <taxon>Oiketicinae</taxon>
        <taxon>Eumeta</taxon>
    </lineage>
</organism>
<reference evidence="2 3" key="1">
    <citation type="journal article" date="2019" name="Commun. Biol.">
        <title>The bagworm genome reveals a unique fibroin gene that provides high tensile strength.</title>
        <authorList>
            <person name="Kono N."/>
            <person name="Nakamura H."/>
            <person name="Ohtoshi R."/>
            <person name="Tomita M."/>
            <person name="Numata K."/>
            <person name="Arakawa K."/>
        </authorList>
    </citation>
    <scope>NUCLEOTIDE SEQUENCE [LARGE SCALE GENOMIC DNA]</scope>
</reference>
<evidence type="ECO:0000313" key="3">
    <source>
        <dbReference type="Proteomes" id="UP000299102"/>
    </source>
</evidence>
<keyword evidence="3" id="KW-1185">Reference proteome</keyword>
<evidence type="ECO:0000313" key="2">
    <source>
        <dbReference type="EMBL" id="GBP84571.1"/>
    </source>
</evidence>
<name>A0A4C1Z6W8_EUMVA</name>
<dbReference type="PANTHER" id="PTHR46060:SF1">
    <property type="entry name" value="MARINER MOS1 TRANSPOSASE-LIKE PROTEIN"/>
    <property type="match status" value="1"/>
</dbReference>
<dbReference type="Proteomes" id="UP000299102">
    <property type="component" value="Unassembled WGS sequence"/>
</dbReference>
<dbReference type="Gene3D" id="3.30.420.10">
    <property type="entry name" value="Ribonuclease H-like superfamily/Ribonuclease H"/>
    <property type="match status" value="1"/>
</dbReference>
<evidence type="ECO:0000256" key="1">
    <source>
        <dbReference type="SAM" id="SignalP"/>
    </source>
</evidence>
<dbReference type="AlphaFoldDB" id="A0A4C1Z6W8"/>
<dbReference type="OrthoDB" id="10017160at2759"/>
<sequence>MFTCFWSWSALDMQTGLIRCGLVPSVAWSGALPAIPPAPKTWQIFHEVVLRVFEIRGLQFMYPELATHRAIFKNHGASKIVYNINKDDESWIHGYDPETKQQSTVRVFQDEPNPTKVIRVKSTLKTILHNDDASCHTSAQTTRFLEDQKIKLTGHPPYSSDLAPNDFYLFPSV</sequence>
<keyword evidence="1" id="KW-0732">Signal</keyword>
<comment type="caution">
    <text evidence="2">The sequence shown here is derived from an EMBL/GenBank/DDBJ whole genome shotgun (WGS) entry which is preliminary data.</text>
</comment>
<feature type="chain" id="PRO_5020031981" description="Histone-lysine N-methyltransferase SETMAR" evidence="1">
    <location>
        <begin position="21"/>
        <end position="173"/>
    </location>
</feature>
<accession>A0A4C1Z6W8</accession>
<feature type="signal peptide" evidence="1">
    <location>
        <begin position="1"/>
        <end position="20"/>
    </location>
</feature>
<gene>
    <name evidence="2" type="ORF">EVAR_64601_1</name>
</gene>
<protein>
    <recommendedName>
        <fullName evidence="4">Histone-lysine N-methyltransferase SETMAR</fullName>
    </recommendedName>
</protein>
<dbReference type="InterPro" id="IPR036397">
    <property type="entry name" value="RNaseH_sf"/>
</dbReference>
<dbReference type="PANTHER" id="PTHR46060">
    <property type="entry name" value="MARINER MOS1 TRANSPOSASE-LIKE PROTEIN"/>
    <property type="match status" value="1"/>
</dbReference>
<evidence type="ECO:0008006" key="4">
    <source>
        <dbReference type="Google" id="ProtNLM"/>
    </source>
</evidence>
<dbReference type="GO" id="GO:0003676">
    <property type="term" value="F:nucleic acid binding"/>
    <property type="evidence" value="ECO:0007669"/>
    <property type="project" value="InterPro"/>
</dbReference>